<name>A0A319F6Z5_ASPSB</name>
<sequence length="331" mass="36983">MNVFHRRLDHNDYTVAWVCALGCELDAARALLDEEDHPVKALLGDDNVYFLGCMGQHNVVIVTPGAYGPSSTAQSVTQLVRTFPNIRFGLLVGLGGGAPDPPRNNPNEDIRLGDVVVSEPIDDYGGVLNYDVQKWRNEDFSEIESRLDEPPVVLLKAIERIRLDHRFSMEKMWANIQIACQKFEHLPEPIYRPTPHRDADQLFRPGYRHIEGKTDCRECDVDQTINRFPRNSNRPVVHYGLIASANTPVKSSQIRDRLRNSCGVSCLEVGAGGSLMNFPCLVIRGICDYCDSHKSKQWQPYAAVTAAAYAKDLLRVIGTEQVAVTKLAQAP</sequence>
<dbReference type="EMBL" id="KZ826317">
    <property type="protein sequence ID" value="PYI11799.1"/>
    <property type="molecule type" value="Genomic_DNA"/>
</dbReference>
<dbReference type="OrthoDB" id="1577640at2759"/>
<dbReference type="InterPro" id="IPR000845">
    <property type="entry name" value="Nucleoside_phosphorylase_d"/>
</dbReference>
<dbReference type="Proteomes" id="UP000248423">
    <property type="component" value="Unassembled WGS sequence"/>
</dbReference>
<dbReference type="STRING" id="1448318.A0A319F6Z5"/>
<dbReference type="InterPro" id="IPR053137">
    <property type="entry name" value="NLR-like"/>
</dbReference>
<dbReference type="VEuPathDB" id="FungiDB:BO78DRAFT_358523"/>
<evidence type="ECO:0000313" key="3">
    <source>
        <dbReference type="Proteomes" id="UP000248423"/>
    </source>
</evidence>
<dbReference type="SUPFAM" id="SSF53167">
    <property type="entry name" value="Purine and uridine phosphorylases"/>
    <property type="match status" value="1"/>
</dbReference>
<dbReference type="PANTHER" id="PTHR46082:SF11">
    <property type="entry name" value="AAA+ ATPASE DOMAIN-CONTAINING PROTEIN-RELATED"/>
    <property type="match status" value="1"/>
</dbReference>
<proteinExistence type="predicted"/>
<gene>
    <name evidence="2" type="ORF">BO78DRAFT_358523</name>
</gene>
<dbReference type="Pfam" id="PF01048">
    <property type="entry name" value="PNP_UDP_1"/>
    <property type="match status" value="1"/>
</dbReference>
<dbReference type="PANTHER" id="PTHR46082">
    <property type="entry name" value="ATP/GTP-BINDING PROTEIN-RELATED"/>
    <property type="match status" value="1"/>
</dbReference>
<evidence type="ECO:0000259" key="1">
    <source>
        <dbReference type="Pfam" id="PF01048"/>
    </source>
</evidence>
<accession>A0A319F6Z5</accession>
<reference evidence="2 3" key="1">
    <citation type="submission" date="2018-02" db="EMBL/GenBank/DDBJ databases">
        <title>The genomes of Aspergillus section Nigri reveals drivers in fungal speciation.</title>
        <authorList>
            <consortium name="DOE Joint Genome Institute"/>
            <person name="Vesth T.C."/>
            <person name="Nybo J."/>
            <person name="Theobald S."/>
            <person name="Brandl J."/>
            <person name="Frisvad J.C."/>
            <person name="Nielsen K.F."/>
            <person name="Lyhne E.K."/>
            <person name="Kogle M.E."/>
            <person name="Kuo A."/>
            <person name="Riley R."/>
            <person name="Clum A."/>
            <person name="Nolan M."/>
            <person name="Lipzen A."/>
            <person name="Salamov A."/>
            <person name="Henrissat B."/>
            <person name="Wiebenga A."/>
            <person name="De vries R.P."/>
            <person name="Grigoriev I.V."/>
            <person name="Mortensen U.H."/>
            <person name="Andersen M.R."/>
            <person name="Baker S.E."/>
        </authorList>
    </citation>
    <scope>NUCLEOTIDE SEQUENCE [LARGE SCALE GENOMIC DNA]</scope>
    <source>
        <strain evidence="2 3">CBS 121057</strain>
    </source>
</reference>
<dbReference type="GO" id="GO:0003824">
    <property type="term" value="F:catalytic activity"/>
    <property type="evidence" value="ECO:0007669"/>
    <property type="project" value="InterPro"/>
</dbReference>
<feature type="domain" description="Nucleoside phosphorylase" evidence="1">
    <location>
        <begin position="15"/>
        <end position="300"/>
    </location>
</feature>
<dbReference type="AlphaFoldDB" id="A0A319F6Z5"/>
<dbReference type="Gene3D" id="3.40.50.1580">
    <property type="entry name" value="Nucleoside phosphorylase domain"/>
    <property type="match status" value="1"/>
</dbReference>
<dbReference type="InterPro" id="IPR035994">
    <property type="entry name" value="Nucleoside_phosphorylase_sf"/>
</dbReference>
<dbReference type="GO" id="GO:0009116">
    <property type="term" value="P:nucleoside metabolic process"/>
    <property type="evidence" value="ECO:0007669"/>
    <property type="project" value="InterPro"/>
</dbReference>
<keyword evidence="3" id="KW-1185">Reference proteome</keyword>
<evidence type="ECO:0000313" key="2">
    <source>
        <dbReference type="EMBL" id="PYI11799.1"/>
    </source>
</evidence>
<protein>
    <submittedName>
        <fullName evidence="2">Purine and uridine phosphorylase</fullName>
    </submittedName>
</protein>
<organism evidence="2 3">
    <name type="scientific">Aspergillus sclerotiicarbonarius (strain CBS 121057 / IBT 28362)</name>
    <dbReference type="NCBI Taxonomy" id="1448318"/>
    <lineage>
        <taxon>Eukaryota</taxon>
        <taxon>Fungi</taxon>
        <taxon>Dikarya</taxon>
        <taxon>Ascomycota</taxon>
        <taxon>Pezizomycotina</taxon>
        <taxon>Eurotiomycetes</taxon>
        <taxon>Eurotiomycetidae</taxon>
        <taxon>Eurotiales</taxon>
        <taxon>Aspergillaceae</taxon>
        <taxon>Aspergillus</taxon>
        <taxon>Aspergillus subgen. Circumdati</taxon>
    </lineage>
</organism>